<evidence type="ECO:0000259" key="5">
    <source>
        <dbReference type="PROSITE" id="PS51123"/>
    </source>
</evidence>
<evidence type="ECO:0000256" key="2">
    <source>
        <dbReference type="ARBA" id="ARBA00023136"/>
    </source>
</evidence>
<organism evidence="6 7">
    <name type="scientific">Arenimonas maotaiensis</name>
    <dbReference type="NCBI Taxonomy" id="1446479"/>
    <lineage>
        <taxon>Bacteria</taxon>
        <taxon>Pseudomonadati</taxon>
        <taxon>Pseudomonadota</taxon>
        <taxon>Gammaproteobacteria</taxon>
        <taxon>Lysobacterales</taxon>
        <taxon>Lysobacteraceae</taxon>
        <taxon>Arenimonas</taxon>
    </lineage>
</organism>
<sequence length="293" mass="31041">MAGSVAQAQTPDWATQVAELDARLAAVDAAGNAADAALERLEAQQTLAALPKTRARERLDAYEVAEALVRRAEFALKSAELEAQLLALDRERDGILLEASRRDAELARKEAERMRLLALAREEEEALAAADAAIEDAAVQEAQARELADAEAKDAELARLEEELAAQAAAKGDVLASRSVAGKPAYRLSASAFQPGKAVLMPEAKQLLQQLARKLKAGGKAWSIEGHTDNLGNEDGNLALSLQRAEAVRAVLRAAGIPAGKLGVKGWGSAKPLAANTGKNGRAQNRRIEILPK</sequence>
<feature type="coiled-coil region" evidence="4">
    <location>
        <begin position="62"/>
        <end position="170"/>
    </location>
</feature>
<evidence type="ECO:0000256" key="3">
    <source>
        <dbReference type="PROSITE-ProRule" id="PRU00473"/>
    </source>
</evidence>
<dbReference type="GO" id="GO:0009279">
    <property type="term" value="C:cell outer membrane"/>
    <property type="evidence" value="ECO:0007669"/>
    <property type="project" value="UniProtKB-SubCell"/>
</dbReference>
<dbReference type="CDD" id="cd07185">
    <property type="entry name" value="OmpA_C-like"/>
    <property type="match status" value="1"/>
</dbReference>
<evidence type="ECO:0000313" key="7">
    <source>
        <dbReference type="Proteomes" id="UP000632858"/>
    </source>
</evidence>
<keyword evidence="2 3" id="KW-0472">Membrane</keyword>
<name>A0A917CGB6_9GAMM</name>
<dbReference type="PANTHER" id="PTHR30329">
    <property type="entry name" value="STATOR ELEMENT OF FLAGELLAR MOTOR COMPLEX"/>
    <property type="match status" value="1"/>
</dbReference>
<dbReference type="InterPro" id="IPR050330">
    <property type="entry name" value="Bact_OuterMem_StrucFunc"/>
</dbReference>
<evidence type="ECO:0000256" key="4">
    <source>
        <dbReference type="SAM" id="Coils"/>
    </source>
</evidence>
<reference evidence="6" key="1">
    <citation type="journal article" date="2014" name="Int. J. Syst. Evol. Microbiol.">
        <title>Complete genome sequence of Corynebacterium casei LMG S-19264T (=DSM 44701T), isolated from a smear-ripened cheese.</title>
        <authorList>
            <consortium name="US DOE Joint Genome Institute (JGI-PGF)"/>
            <person name="Walter F."/>
            <person name="Albersmeier A."/>
            <person name="Kalinowski J."/>
            <person name="Ruckert C."/>
        </authorList>
    </citation>
    <scope>NUCLEOTIDE SEQUENCE</scope>
    <source>
        <strain evidence="6">CGMCC 1.12726</strain>
    </source>
</reference>
<dbReference type="AlphaFoldDB" id="A0A917CGB6"/>
<keyword evidence="4" id="KW-0175">Coiled coil</keyword>
<feature type="domain" description="OmpA-like" evidence="5">
    <location>
        <begin position="180"/>
        <end position="293"/>
    </location>
</feature>
<dbReference type="PRINTS" id="PR01021">
    <property type="entry name" value="OMPADOMAIN"/>
</dbReference>
<comment type="subcellular location">
    <subcellularLocation>
        <location evidence="1">Cell outer membrane</location>
    </subcellularLocation>
</comment>
<dbReference type="PANTHER" id="PTHR30329:SF20">
    <property type="entry name" value="EXPORTED PROTEIN"/>
    <property type="match status" value="1"/>
</dbReference>
<dbReference type="Pfam" id="PF00691">
    <property type="entry name" value="OmpA"/>
    <property type="match status" value="1"/>
</dbReference>
<comment type="caution">
    <text evidence="6">The sequence shown here is derived from an EMBL/GenBank/DDBJ whole genome shotgun (WGS) entry which is preliminary data.</text>
</comment>
<dbReference type="Gene3D" id="3.30.1330.60">
    <property type="entry name" value="OmpA-like domain"/>
    <property type="match status" value="1"/>
</dbReference>
<dbReference type="InterPro" id="IPR006665">
    <property type="entry name" value="OmpA-like"/>
</dbReference>
<dbReference type="SUPFAM" id="SSF103088">
    <property type="entry name" value="OmpA-like"/>
    <property type="match status" value="1"/>
</dbReference>
<gene>
    <name evidence="6" type="ORF">GCM10010960_06960</name>
</gene>
<dbReference type="Proteomes" id="UP000632858">
    <property type="component" value="Unassembled WGS sequence"/>
</dbReference>
<accession>A0A917CGB6</accession>
<proteinExistence type="predicted"/>
<evidence type="ECO:0000313" key="6">
    <source>
        <dbReference type="EMBL" id="GGF87648.1"/>
    </source>
</evidence>
<dbReference type="PROSITE" id="PS51123">
    <property type="entry name" value="OMPA_2"/>
    <property type="match status" value="1"/>
</dbReference>
<dbReference type="InterPro" id="IPR036737">
    <property type="entry name" value="OmpA-like_sf"/>
</dbReference>
<reference evidence="6" key="2">
    <citation type="submission" date="2020-09" db="EMBL/GenBank/DDBJ databases">
        <authorList>
            <person name="Sun Q."/>
            <person name="Zhou Y."/>
        </authorList>
    </citation>
    <scope>NUCLEOTIDE SEQUENCE</scope>
    <source>
        <strain evidence="6">CGMCC 1.12726</strain>
    </source>
</reference>
<dbReference type="InterPro" id="IPR006664">
    <property type="entry name" value="OMP_bac"/>
</dbReference>
<evidence type="ECO:0000256" key="1">
    <source>
        <dbReference type="ARBA" id="ARBA00004442"/>
    </source>
</evidence>
<keyword evidence="7" id="KW-1185">Reference proteome</keyword>
<protein>
    <recommendedName>
        <fullName evidence="5">OmpA-like domain-containing protein</fullName>
    </recommendedName>
</protein>
<dbReference type="EMBL" id="BMFO01000001">
    <property type="protein sequence ID" value="GGF87648.1"/>
    <property type="molecule type" value="Genomic_DNA"/>
</dbReference>